<organism evidence="2 3">
    <name type="scientific">Apodospora peruviana</name>
    <dbReference type="NCBI Taxonomy" id="516989"/>
    <lineage>
        <taxon>Eukaryota</taxon>
        <taxon>Fungi</taxon>
        <taxon>Dikarya</taxon>
        <taxon>Ascomycota</taxon>
        <taxon>Pezizomycotina</taxon>
        <taxon>Sordariomycetes</taxon>
        <taxon>Sordariomycetidae</taxon>
        <taxon>Sordariales</taxon>
        <taxon>Lasiosphaeriaceae</taxon>
        <taxon>Apodospora</taxon>
    </lineage>
</organism>
<name>A0AAE0I0F6_9PEZI</name>
<proteinExistence type="predicted"/>
<dbReference type="AlphaFoldDB" id="A0AAE0I0F6"/>
<reference evidence="2" key="2">
    <citation type="submission" date="2023-06" db="EMBL/GenBank/DDBJ databases">
        <authorList>
            <consortium name="Lawrence Berkeley National Laboratory"/>
            <person name="Haridas S."/>
            <person name="Hensen N."/>
            <person name="Bonometti L."/>
            <person name="Westerberg I."/>
            <person name="Brannstrom I.O."/>
            <person name="Guillou S."/>
            <person name="Cros-Aarteil S."/>
            <person name="Calhoun S."/>
            <person name="Kuo A."/>
            <person name="Mondo S."/>
            <person name="Pangilinan J."/>
            <person name="Riley R."/>
            <person name="Labutti K."/>
            <person name="Andreopoulos B."/>
            <person name="Lipzen A."/>
            <person name="Chen C."/>
            <person name="Yanf M."/>
            <person name="Daum C."/>
            <person name="Ng V."/>
            <person name="Clum A."/>
            <person name="Steindorff A."/>
            <person name="Ohm R."/>
            <person name="Martin F."/>
            <person name="Silar P."/>
            <person name="Natvig D."/>
            <person name="Lalanne C."/>
            <person name="Gautier V."/>
            <person name="Ament-Velasquez S.L."/>
            <person name="Kruys A."/>
            <person name="Hutchinson M.I."/>
            <person name="Powell A.J."/>
            <person name="Barry K."/>
            <person name="Miller A.N."/>
            <person name="Grigoriev I.V."/>
            <person name="Debuchy R."/>
            <person name="Gladieux P."/>
            <person name="Thoren M.H."/>
            <person name="Johannesson H."/>
        </authorList>
    </citation>
    <scope>NUCLEOTIDE SEQUENCE</scope>
    <source>
        <strain evidence="2">CBS 118394</strain>
    </source>
</reference>
<feature type="compositionally biased region" description="Polar residues" evidence="1">
    <location>
        <begin position="425"/>
        <end position="434"/>
    </location>
</feature>
<gene>
    <name evidence="2" type="ORF">B0H66DRAFT_278820</name>
</gene>
<sequence>MQRWASSSTARFWRTAPRVVPRRLFGSVQRIKVSCASSGSITVSLHNISEHRPTAPLMVYIPPFPQETDGYRNKSDAVIPSWLRQYPTAVINYRWDGLFSDIDSSPPRSSQSSSSSSSAGAALHNVYWPTPIHDVLFGYSWIVQNLGAPPLSSRNSEEPTSRRDLYVCSSYLGASLAAGLALTESHWDQPTAVRGLINFNGIYNWTTFLPDHPINRLKEDESSSSSSLFSLLEQQAPALFQNPDNLFDPFASACLFFHSASLHVPPDFHTPLLERPSSGMTKAIDALSSISSSSSSDSSSSTSSLAMKPPRKGYLTFPPRNSTLKLPSALLLHETTPPSHSPRRKGKGKAGGTALFGGSYSFENSFKTQAHELAGLMRRSINMFELRRERISEDYYDGQIEGFGSEAEERVQVADVGGLIPRASSDGNGTGQQNENDDDEDGFGLNELGQEMVAQWLHENM</sequence>
<evidence type="ECO:0000313" key="3">
    <source>
        <dbReference type="Proteomes" id="UP001283341"/>
    </source>
</evidence>
<reference evidence="2" key="1">
    <citation type="journal article" date="2023" name="Mol. Phylogenet. Evol.">
        <title>Genome-scale phylogeny and comparative genomics of the fungal order Sordariales.</title>
        <authorList>
            <person name="Hensen N."/>
            <person name="Bonometti L."/>
            <person name="Westerberg I."/>
            <person name="Brannstrom I.O."/>
            <person name="Guillou S."/>
            <person name="Cros-Aarteil S."/>
            <person name="Calhoun S."/>
            <person name="Haridas S."/>
            <person name="Kuo A."/>
            <person name="Mondo S."/>
            <person name="Pangilinan J."/>
            <person name="Riley R."/>
            <person name="LaButti K."/>
            <person name="Andreopoulos B."/>
            <person name="Lipzen A."/>
            <person name="Chen C."/>
            <person name="Yan M."/>
            <person name="Daum C."/>
            <person name="Ng V."/>
            <person name="Clum A."/>
            <person name="Steindorff A."/>
            <person name="Ohm R.A."/>
            <person name="Martin F."/>
            <person name="Silar P."/>
            <person name="Natvig D.O."/>
            <person name="Lalanne C."/>
            <person name="Gautier V."/>
            <person name="Ament-Velasquez S.L."/>
            <person name="Kruys A."/>
            <person name="Hutchinson M.I."/>
            <person name="Powell A.J."/>
            <person name="Barry K."/>
            <person name="Miller A.N."/>
            <person name="Grigoriev I.V."/>
            <person name="Debuchy R."/>
            <person name="Gladieux P."/>
            <person name="Hiltunen Thoren M."/>
            <person name="Johannesson H."/>
        </authorList>
    </citation>
    <scope>NUCLEOTIDE SEQUENCE</scope>
    <source>
        <strain evidence="2">CBS 118394</strain>
    </source>
</reference>
<dbReference type="SUPFAM" id="SSF53474">
    <property type="entry name" value="alpha/beta-Hydrolases"/>
    <property type="match status" value="1"/>
</dbReference>
<dbReference type="Gene3D" id="3.40.50.1820">
    <property type="entry name" value="alpha/beta hydrolase"/>
    <property type="match status" value="1"/>
</dbReference>
<feature type="region of interest" description="Disordered" evidence="1">
    <location>
        <begin position="290"/>
        <end position="318"/>
    </location>
</feature>
<keyword evidence="3" id="KW-1185">Reference proteome</keyword>
<dbReference type="InterPro" id="IPR029058">
    <property type="entry name" value="AB_hydrolase_fold"/>
</dbReference>
<feature type="region of interest" description="Disordered" evidence="1">
    <location>
        <begin position="420"/>
        <end position="444"/>
    </location>
</feature>
<evidence type="ECO:0000256" key="1">
    <source>
        <dbReference type="SAM" id="MobiDB-lite"/>
    </source>
</evidence>
<feature type="region of interest" description="Disordered" evidence="1">
    <location>
        <begin position="333"/>
        <end position="352"/>
    </location>
</feature>
<accession>A0AAE0I0F6</accession>
<feature type="compositionally biased region" description="Low complexity" evidence="1">
    <location>
        <begin position="290"/>
        <end position="304"/>
    </location>
</feature>
<protein>
    <submittedName>
        <fullName evidence="2">Uncharacterized protein</fullName>
    </submittedName>
</protein>
<dbReference type="Proteomes" id="UP001283341">
    <property type="component" value="Unassembled WGS sequence"/>
</dbReference>
<dbReference type="EMBL" id="JAUEDM010000005">
    <property type="protein sequence ID" value="KAK3316121.1"/>
    <property type="molecule type" value="Genomic_DNA"/>
</dbReference>
<comment type="caution">
    <text evidence="2">The sequence shown here is derived from an EMBL/GenBank/DDBJ whole genome shotgun (WGS) entry which is preliminary data.</text>
</comment>
<evidence type="ECO:0000313" key="2">
    <source>
        <dbReference type="EMBL" id="KAK3316121.1"/>
    </source>
</evidence>